<organism evidence="1 2">
    <name type="scientific">Myceligenerans pegani</name>
    <dbReference type="NCBI Taxonomy" id="2776917"/>
    <lineage>
        <taxon>Bacteria</taxon>
        <taxon>Bacillati</taxon>
        <taxon>Actinomycetota</taxon>
        <taxon>Actinomycetes</taxon>
        <taxon>Micrococcales</taxon>
        <taxon>Promicromonosporaceae</taxon>
        <taxon>Myceligenerans</taxon>
    </lineage>
</organism>
<keyword evidence="2" id="KW-1185">Reference proteome</keyword>
<name>A0ABR9N0E3_9MICO</name>
<evidence type="ECO:0000313" key="1">
    <source>
        <dbReference type="EMBL" id="MBE1877124.1"/>
    </source>
</evidence>
<gene>
    <name evidence="1" type="ORF">IHE71_15625</name>
</gene>
<accession>A0ABR9N0E3</accession>
<dbReference type="Proteomes" id="UP000625527">
    <property type="component" value="Unassembled WGS sequence"/>
</dbReference>
<protein>
    <submittedName>
        <fullName evidence="1">Uncharacterized protein</fullName>
    </submittedName>
</protein>
<dbReference type="InterPro" id="IPR046237">
    <property type="entry name" value="DUF6270"/>
</dbReference>
<dbReference type="Pfam" id="PF19786">
    <property type="entry name" value="DUF6270"/>
    <property type="match status" value="1"/>
</dbReference>
<dbReference type="EMBL" id="JADAQT010000097">
    <property type="protein sequence ID" value="MBE1877124.1"/>
    <property type="molecule type" value="Genomic_DNA"/>
</dbReference>
<proteinExistence type="predicted"/>
<evidence type="ECO:0000313" key="2">
    <source>
        <dbReference type="Proteomes" id="UP000625527"/>
    </source>
</evidence>
<comment type="caution">
    <text evidence="1">The sequence shown here is derived from an EMBL/GenBank/DDBJ whole genome shotgun (WGS) entry which is preliminary data.</text>
</comment>
<reference evidence="1 2" key="1">
    <citation type="submission" date="2020-10" db="EMBL/GenBank/DDBJ databases">
        <title>Myceligenerans pegani sp. nov., an endophytic actinomycete isolated from Peganum harmala L. in Xinjiang, China.</title>
        <authorList>
            <person name="Xin L."/>
        </authorList>
    </citation>
    <scope>NUCLEOTIDE SEQUENCE [LARGE SCALE GENOMIC DNA]</scope>
    <source>
        <strain evidence="1 2">TRM65318</strain>
    </source>
</reference>
<sequence>MVRDDLTKRVASVLPRVDHPIVIDLIDERFPLLRSRHGFVTGSPYLKDSGIDMSEFVRVDDGDDLDPAGPFAAAARRLADLLPPDQIVVVHRAMWATRDADGTPLEEPAYVRRPNEWLARAYDLLGSALGERCRFVQPAAETCRADAGHKWGLAPYHYVPEYYDDLSAQVRDVLGPA</sequence>